<dbReference type="EMBL" id="LR865414">
    <property type="protein sequence ID" value="CAD2105130.1"/>
    <property type="molecule type" value="Genomic_DNA"/>
</dbReference>
<keyword evidence="2" id="KW-1185">Reference proteome</keyword>
<evidence type="ECO:0000313" key="2">
    <source>
        <dbReference type="Proteomes" id="UP000515268"/>
    </source>
</evidence>
<dbReference type="VEuPathDB" id="PlasmoDB:PVPCR_0904270"/>
<name>A0A6V7SZ29_PLAVN</name>
<gene>
    <name evidence="1" type="ORF">PVPCR_0904270</name>
</gene>
<sequence>MEIINGENEENGENNNVLITQTTEMNFELICDIIEREAIINIADDNKKCIINFLLHFYKTYKCFGYKEITNLNHFLKLIITKFKEESENAFFEKILFIHIENMSNRFINVKLKNDPQYIEQIELYFFSILDLSSYFKNTKTESSFSKLTNERIQSLVIAIVNHLTNFLVYALRMIESNYYKDLYLMLISKGKIIDSLVNLYLNYDQSDKYIIYILLILSRHKEFDDDIINCGIIDLFNSQIFLNDNDKLNNKHYFFIEIIINIVIRNQKDNIAFLVNKNELDYVNNILEKILIKIKEGSPNLTCISLLKLIFYIIQNKNSYIHLFLLGLKKKIIHDQDISFVHNLNNIIDCIENICVFKNEGIENFDNFMDDFLCILFCILRTVMKLVLCPFSEINIDSCIEPSGRKENKESESMLKYSISSEVGETKNECIKLIKNIIKFSLNFLCHDIPILDGEKKSLHLVCGDILKEIGIYDFSGHLEEKKKIVNEIIESIMIKMEETKNISNEDQHIYVYSKHLEVVFYVSFNNEELIKMCFTKEFILLVHNNYCKLDKNENLKNIKKKEIRNLLKVYYFGILYLYIKNNLQSEEIKTDPISSYIYYVINKELKDKQFMLQNGLYYLIFLKFLSMSLLNNLYNFKLFLKNNTLDNLLRIFKRSTIKMKTVVVQLLFYCIEKDDNLELVKNYTKKNKLLLEVLMGFWIEIQKSGLDKKEYMSAKYMIYYICKAVTNNFTKYLKHFYETKAMLSSLKSMIVYEEKCFLDIYLKIKEEIETSQLAVVENDEWLVKEKIKNQIRRIEQVESESAIIQENNYKKEKKELDNYYDYVRSTK</sequence>
<dbReference type="AlphaFoldDB" id="A0A6V7SZ29"/>
<protein>
    <submittedName>
        <fullName evidence="1">Uncharacterized protein</fullName>
    </submittedName>
</protein>
<dbReference type="OrthoDB" id="377382at2759"/>
<dbReference type="Proteomes" id="UP000515268">
    <property type="component" value="Chromosome PVPCR_09"/>
</dbReference>
<evidence type="ECO:0000313" key="1">
    <source>
        <dbReference type="EMBL" id="CAD2105130.1"/>
    </source>
</evidence>
<accession>A0A6V7SZ29</accession>
<proteinExistence type="predicted"/>
<organism evidence="1 2">
    <name type="scientific">Plasmodium vinckei petteri</name>
    <dbReference type="NCBI Taxonomy" id="138298"/>
    <lineage>
        <taxon>Eukaryota</taxon>
        <taxon>Sar</taxon>
        <taxon>Alveolata</taxon>
        <taxon>Apicomplexa</taxon>
        <taxon>Aconoidasida</taxon>
        <taxon>Haemosporida</taxon>
        <taxon>Plasmodiidae</taxon>
        <taxon>Plasmodium</taxon>
        <taxon>Plasmodium (Vinckeia)</taxon>
    </lineage>
</organism>
<reference evidence="1 2" key="1">
    <citation type="submission" date="2020-08" db="EMBL/GenBank/DDBJ databases">
        <authorList>
            <person name="Ramaprasad A."/>
        </authorList>
    </citation>
    <scope>NUCLEOTIDE SEQUENCE [LARGE SCALE GENOMIC DNA]</scope>
</reference>